<organism evidence="1 2">
    <name type="scientific">Stackebrandtia endophytica</name>
    <dbReference type="NCBI Taxonomy" id="1496996"/>
    <lineage>
        <taxon>Bacteria</taxon>
        <taxon>Bacillati</taxon>
        <taxon>Actinomycetota</taxon>
        <taxon>Actinomycetes</taxon>
        <taxon>Glycomycetales</taxon>
        <taxon>Glycomycetaceae</taxon>
        <taxon>Stackebrandtia</taxon>
    </lineage>
</organism>
<accession>A0A543APR2</accession>
<evidence type="ECO:0000313" key="2">
    <source>
        <dbReference type="Proteomes" id="UP000317043"/>
    </source>
</evidence>
<reference evidence="1 2" key="1">
    <citation type="submission" date="2019-06" db="EMBL/GenBank/DDBJ databases">
        <title>Sequencing the genomes of 1000 actinobacteria strains.</title>
        <authorList>
            <person name="Klenk H.-P."/>
        </authorList>
    </citation>
    <scope>NUCLEOTIDE SEQUENCE [LARGE SCALE GENOMIC DNA]</scope>
    <source>
        <strain evidence="1 2">DSM 45928</strain>
    </source>
</reference>
<keyword evidence="2" id="KW-1185">Reference proteome</keyword>
<gene>
    <name evidence="1" type="ORF">FB566_0052</name>
</gene>
<sequence>MASQYRLQAARSRIVDRAACDELRELVQRVSHDRRPPIDQTGDPAAVRVDEDLTVAQVGVHQSTRA</sequence>
<protein>
    <submittedName>
        <fullName evidence="1">Uncharacterized protein</fullName>
    </submittedName>
</protein>
<comment type="caution">
    <text evidence="1">The sequence shown here is derived from an EMBL/GenBank/DDBJ whole genome shotgun (WGS) entry which is preliminary data.</text>
</comment>
<dbReference type="InParanoid" id="A0A543APR2"/>
<name>A0A543APR2_9ACTN</name>
<evidence type="ECO:0000313" key="1">
    <source>
        <dbReference type="EMBL" id="TQL74567.1"/>
    </source>
</evidence>
<dbReference type="AlphaFoldDB" id="A0A543APR2"/>
<dbReference type="EMBL" id="VFOW01000001">
    <property type="protein sequence ID" value="TQL74567.1"/>
    <property type="molecule type" value="Genomic_DNA"/>
</dbReference>
<proteinExistence type="predicted"/>
<dbReference type="Proteomes" id="UP000317043">
    <property type="component" value="Unassembled WGS sequence"/>
</dbReference>